<evidence type="ECO:0000313" key="3">
    <source>
        <dbReference type="EMBL" id="KAF3431775.1"/>
    </source>
</evidence>
<comment type="caution">
    <text evidence="3">The sequence shown here is derived from an EMBL/GenBank/DDBJ whole genome shotgun (WGS) entry which is preliminary data.</text>
</comment>
<name>A0A8K0DQ01_9ROSA</name>
<keyword evidence="4" id="KW-1185">Reference proteome</keyword>
<dbReference type="Proteomes" id="UP000796880">
    <property type="component" value="Unassembled WGS sequence"/>
</dbReference>
<dbReference type="AlphaFoldDB" id="A0A8K0DQ01"/>
<feature type="compositionally biased region" description="Basic residues" evidence="1">
    <location>
        <begin position="194"/>
        <end position="203"/>
    </location>
</feature>
<evidence type="ECO:0000256" key="2">
    <source>
        <dbReference type="SAM" id="SignalP"/>
    </source>
</evidence>
<accession>A0A8K0DQ01</accession>
<evidence type="ECO:0000256" key="1">
    <source>
        <dbReference type="SAM" id="MobiDB-lite"/>
    </source>
</evidence>
<feature type="region of interest" description="Disordered" evidence="1">
    <location>
        <begin position="63"/>
        <end position="154"/>
    </location>
</feature>
<feature type="compositionally biased region" description="Basic and acidic residues" evidence="1">
    <location>
        <begin position="80"/>
        <end position="104"/>
    </location>
</feature>
<organism evidence="3 4">
    <name type="scientific">Rhamnella rubrinervis</name>
    <dbReference type="NCBI Taxonomy" id="2594499"/>
    <lineage>
        <taxon>Eukaryota</taxon>
        <taxon>Viridiplantae</taxon>
        <taxon>Streptophyta</taxon>
        <taxon>Embryophyta</taxon>
        <taxon>Tracheophyta</taxon>
        <taxon>Spermatophyta</taxon>
        <taxon>Magnoliopsida</taxon>
        <taxon>eudicotyledons</taxon>
        <taxon>Gunneridae</taxon>
        <taxon>Pentapetalae</taxon>
        <taxon>rosids</taxon>
        <taxon>fabids</taxon>
        <taxon>Rosales</taxon>
        <taxon>Rhamnaceae</taxon>
        <taxon>rhamnoid group</taxon>
        <taxon>Rhamneae</taxon>
        <taxon>Rhamnella</taxon>
    </lineage>
</organism>
<protein>
    <submittedName>
        <fullName evidence="3">Uncharacterized protein</fullName>
    </submittedName>
</protein>
<reference evidence="3" key="1">
    <citation type="submission" date="2020-03" db="EMBL/GenBank/DDBJ databases">
        <title>A high-quality chromosome-level genome assembly of a woody plant with both climbing and erect habits, Rhamnella rubrinervis.</title>
        <authorList>
            <person name="Lu Z."/>
            <person name="Yang Y."/>
            <person name="Zhu X."/>
            <person name="Sun Y."/>
        </authorList>
    </citation>
    <scope>NUCLEOTIDE SEQUENCE</scope>
    <source>
        <strain evidence="3">BYM</strain>
        <tissue evidence="3">Leaf</tissue>
    </source>
</reference>
<evidence type="ECO:0000313" key="4">
    <source>
        <dbReference type="Proteomes" id="UP000796880"/>
    </source>
</evidence>
<proteinExistence type="predicted"/>
<dbReference type="EMBL" id="VOIH02000012">
    <property type="protein sequence ID" value="KAF3431775.1"/>
    <property type="molecule type" value="Genomic_DNA"/>
</dbReference>
<feature type="compositionally biased region" description="Acidic residues" evidence="1">
    <location>
        <begin position="143"/>
        <end position="154"/>
    </location>
</feature>
<feature type="compositionally biased region" description="Basic and acidic residues" evidence="1">
    <location>
        <begin position="114"/>
        <end position="138"/>
    </location>
</feature>
<gene>
    <name evidence="3" type="ORF">FNV43_RR26511</name>
</gene>
<keyword evidence="2" id="KW-0732">Signal</keyword>
<feature type="region of interest" description="Disordered" evidence="1">
    <location>
        <begin position="183"/>
        <end position="203"/>
    </location>
</feature>
<feature type="chain" id="PRO_5035450574" evidence="2">
    <location>
        <begin position="16"/>
        <end position="203"/>
    </location>
</feature>
<feature type="signal peptide" evidence="2">
    <location>
        <begin position="1"/>
        <end position="15"/>
    </location>
</feature>
<sequence>MMLGSLSALFIPLSCDRLSNLVSCDGPELIEHRNRRNIIWEVDAVRWPRWCALRGTNELVHLSQDSESKKNSQNEIDFEIPNKEVDNGDESHVTQEIKQSEQEGIRVSNEEEIEQSKQEGRRIYGEEGIEKSEHEKIGNFDNGETENEDEEPDNECILSSTVAHGWVPTISTSTQSLLSELQFSKNGQKLPKDGHKRFKDGQN</sequence>